<evidence type="ECO:0000256" key="5">
    <source>
        <dbReference type="SAM" id="MobiDB-lite"/>
    </source>
</evidence>
<feature type="domain" description="FYVE-type" evidence="6">
    <location>
        <begin position="342"/>
        <end position="417"/>
    </location>
</feature>
<dbReference type="CDD" id="cd00065">
    <property type="entry name" value="FYVE_like_SF"/>
    <property type="match status" value="1"/>
</dbReference>
<dbReference type="PANTHER" id="PTHR13510:SF44">
    <property type="entry name" value="RABENOSYN-5"/>
    <property type="match status" value="1"/>
</dbReference>
<dbReference type="InterPro" id="IPR017455">
    <property type="entry name" value="Znf_FYVE-rel"/>
</dbReference>
<evidence type="ECO:0000256" key="4">
    <source>
        <dbReference type="PROSITE-ProRule" id="PRU00091"/>
    </source>
</evidence>
<dbReference type="InterPro" id="IPR052727">
    <property type="entry name" value="Rab4/Rab5_effector"/>
</dbReference>
<keyword evidence="2 4" id="KW-0863">Zinc-finger</keyword>
<dbReference type="EMBL" id="JBIMZQ010000068">
    <property type="protein sequence ID" value="KAL3657180.1"/>
    <property type="molecule type" value="Genomic_DNA"/>
</dbReference>
<evidence type="ECO:0000256" key="2">
    <source>
        <dbReference type="ARBA" id="ARBA00022771"/>
    </source>
</evidence>
<organism evidence="7 8">
    <name type="scientific">Phytophthora oleae</name>
    <dbReference type="NCBI Taxonomy" id="2107226"/>
    <lineage>
        <taxon>Eukaryota</taxon>
        <taxon>Sar</taxon>
        <taxon>Stramenopiles</taxon>
        <taxon>Oomycota</taxon>
        <taxon>Peronosporomycetes</taxon>
        <taxon>Peronosporales</taxon>
        <taxon>Peronosporaceae</taxon>
        <taxon>Phytophthora</taxon>
    </lineage>
</organism>
<feature type="compositionally biased region" description="Low complexity" evidence="5">
    <location>
        <begin position="430"/>
        <end position="447"/>
    </location>
</feature>
<feature type="compositionally biased region" description="Basic and acidic residues" evidence="5">
    <location>
        <begin position="484"/>
        <end position="493"/>
    </location>
</feature>
<dbReference type="AlphaFoldDB" id="A0ABD3ERS9"/>
<reference evidence="7 8" key="1">
    <citation type="submission" date="2024-09" db="EMBL/GenBank/DDBJ databases">
        <title>Genome sequencing and assembly of Phytophthora oleae, isolate VK10A, causative agent of rot of olive drupes.</title>
        <authorList>
            <person name="Conti Taguali S."/>
            <person name="Riolo M."/>
            <person name="La Spada F."/>
            <person name="Cacciola S.O."/>
            <person name="Dionisio G."/>
        </authorList>
    </citation>
    <scope>NUCLEOTIDE SEQUENCE [LARGE SCALE GENOMIC DNA]</scope>
    <source>
        <strain evidence="7 8">VK10A</strain>
    </source>
</reference>
<dbReference type="PROSITE" id="PS50178">
    <property type="entry name" value="ZF_FYVE"/>
    <property type="match status" value="1"/>
</dbReference>
<dbReference type="PANTHER" id="PTHR13510">
    <property type="entry name" value="FYVE-FINGER-CONTAINING RAB5 EFFECTOR PROTEIN RABENOSYN-5-RELATED"/>
    <property type="match status" value="1"/>
</dbReference>
<evidence type="ECO:0000313" key="8">
    <source>
        <dbReference type="Proteomes" id="UP001632037"/>
    </source>
</evidence>
<feature type="compositionally biased region" description="Low complexity" evidence="5">
    <location>
        <begin position="81"/>
        <end position="96"/>
    </location>
</feature>
<comment type="caution">
    <text evidence="7">The sequence shown here is derived from an EMBL/GenBank/DDBJ whole genome shotgun (WGS) entry which is preliminary data.</text>
</comment>
<dbReference type="Gene3D" id="3.30.530.20">
    <property type="match status" value="1"/>
</dbReference>
<evidence type="ECO:0000259" key="6">
    <source>
        <dbReference type="PROSITE" id="PS50178"/>
    </source>
</evidence>
<dbReference type="GO" id="GO:0008270">
    <property type="term" value="F:zinc ion binding"/>
    <property type="evidence" value="ECO:0007669"/>
    <property type="project" value="UniProtKB-KW"/>
</dbReference>
<name>A0ABD3ERS9_9STRA</name>
<accession>A0ABD3ERS9</accession>
<keyword evidence="3" id="KW-0862">Zinc</keyword>
<feature type="compositionally biased region" description="Basic and acidic residues" evidence="5">
    <location>
        <begin position="523"/>
        <end position="539"/>
    </location>
</feature>
<feature type="compositionally biased region" description="Basic residues" evidence="5">
    <location>
        <begin position="97"/>
        <end position="107"/>
    </location>
</feature>
<sequence>MKFTLPDGVLPPIKLSRKHQGALAEEAETVVSETIAANEAFLAQGALFRDPKWRLVRVKEGLRVYRQRQTSYGAARVPNETPSSPETQSSTWPSGRSSRRFRVRVGSRKGLGTSSEEETPLSPSSVVTEGSIQETMRRPGVSLMVLHGTVDGTLDDSMFGAFAATDLAWKWRSSHINDRLDDARILSTIRGPTRQDPFRFLGIKWFAKEHPAVLTGILQRRDFLIMEATGLTNDSKGEKVGYFLMHSVALRTIPELSEMGILRGELSFCFILRQSGQGKVELYCRGFSDPRGDMMERVSVAIAAESLICSAGVVDYAYIKKLTWLMKHKSDQIFAQRRSGRDSRSSHCESCNRNFTKFVLLAVASGTAGKGSACQICRRMVCAKCSVIKKMTVDVSATRTVKQCALRFCLACLLEAKEKPAWEMVLGGLESSSESSSTSRSGLSVGTPHSRFASLPHKLHHSRNDRSYSEYQRAGTQIATDFSRSIKPEDRTSGRFPTRTTQGKSGAEARHMSRAPSPASSRYSERPRSTQDMRFHTLN</sequence>
<dbReference type="Proteomes" id="UP001632037">
    <property type="component" value="Unassembled WGS sequence"/>
</dbReference>
<dbReference type="InterPro" id="IPR023393">
    <property type="entry name" value="START-like_dom_sf"/>
</dbReference>
<evidence type="ECO:0000313" key="7">
    <source>
        <dbReference type="EMBL" id="KAL3657180.1"/>
    </source>
</evidence>
<protein>
    <recommendedName>
        <fullName evidence="6">FYVE-type domain-containing protein</fullName>
    </recommendedName>
</protein>
<dbReference type="SUPFAM" id="SSF57903">
    <property type="entry name" value="FYVE/PHD zinc finger"/>
    <property type="match status" value="1"/>
</dbReference>
<feature type="compositionally biased region" description="Polar residues" evidence="5">
    <location>
        <begin position="474"/>
        <end position="483"/>
    </location>
</feature>
<keyword evidence="8" id="KW-1185">Reference proteome</keyword>
<feature type="region of interest" description="Disordered" evidence="5">
    <location>
        <begin position="73"/>
        <end position="133"/>
    </location>
</feature>
<feature type="region of interest" description="Disordered" evidence="5">
    <location>
        <begin position="430"/>
        <end position="539"/>
    </location>
</feature>
<evidence type="ECO:0000256" key="3">
    <source>
        <dbReference type="ARBA" id="ARBA00022833"/>
    </source>
</evidence>
<dbReference type="InterPro" id="IPR011011">
    <property type="entry name" value="Znf_FYVE_PHD"/>
</dbReference>
<keyword evidence="1" id="KW-0479">Metal-binding</keyword>
<proteinExistence type="predicted"/>
<evidence type="ECO:0000256" key="1">
    <source>
        <dbReference type="ARBA" id="ARBA00022723"/>
    </source>
</evidence>
<gene>
    <name evidence="7" type="ORF">V7S43_017974</name>
</gene>